<dbReference type="Proteomes" id="UP000595038">
    <property type="component" value="Chromosome"/>
</dbReference>
<dbReference type="RefSeq" id="WP_003184554.1">
    <property type="nucleotide sequence ID" value="NZ_BEXU01000016.1"/>
</dbReference>
<gene>
    <name evidence="10" type="ORF">CHCC16736_2020</name>
    <name evidence="9" type="ORF">I6G80_09535</name>
</gene>
<keyword evidence="5 6" id="KW-0449">Lipoprotein</keyword>
<dbReference type="EMBL" id="CP065647">
    <property type="protein sequence ID" value="QPR74465.1"/>
    <property type="molecule type" value="Genomic_DNA"/>
</dbReference>
<dbReference type="Pfam" id="PF03180">
    <property type="entry name" value="Lipoprotein_9"/>
    <property type="match status" value="1"/>
</dbReference>
<comment type="similarity">
    <text evidence="6">Belongs to the nlpA lipoprotein family.</text>
</comment>
<evidence type="ECO:0000256" key="5">
    <source>
        <dbReference type="ARBA" id="ARBA00023288"/>
    </source>
</evidence>
<evidence type="ECO:0000313" key="9">
    <source>
        <dbReference type="EMBL" id="QPR74465.1"/>
    </source>
</evidence>
<name>A0A1Y0YJ13_BACLI</name>
<evidence type="ECO:0000256" key="6">
    <source>
        <dbReference type="PIRNR" id="PIRNR002854"/>
    </source>
</evidence>
<evidence type="ECO:0000313" key="12">
    <source>
        <dbReference type="Proteomes" id="UP000595038"/>
    </source>
</evidence>
<dbReference type="InterPro" id="IPR004872">
    <property type="entry name" value="Lipoprotein_NlpA"/>
</dbReference>
<protein>
    <recommendedName>
        <fullName evidence="6">Lipoprotein</fullName>
    </recommendedName>
</protein>
<dbReference type="PANTHER" id="PTHR30429:SF0">
    <property type="entry name" value="METHIONINE-BINDING LIPOPROTEIN METQ"/>
    <property type="match status" value="1"/>
</dbReference>
<evidence type="ECO:0000256" key="3">
    <source>
        <dbReference type="ARBA" id="ARBA00023136"/>
    </source>
</evidence>
<evidence type="ECO:0000256" key="7">
    <source>
        <dbReference type="PIRSR" id="PIRSR002854-1"/>
    </source>
</evidence>
<evidence type="ECO:0000256" key="1">
    <source>
        <dbReference type="ARBA" id="ARBA00004635"/>
    </source>
</evidence>
<dbReference type="Gene3D" id="3.40.190.10">
    <property type="entry name" value="Periplasmic binding protein-like II"/>
    <property type="match status" value="2"/>
</dbReference>
<evidence type="ECO:0000256" key="2">
    <source>
        <dbReference type="ARBA" id="ARBA00022729"/>
    </source>
</evidence>
<dbReference type="AlphaFoldDB" id="A0A1Y0YJ13"/>
<feature type="signal peptide" evidence="8">
    <location>
        <begin position="1"/>
        <end position="27"/>
    </location>
</feature>
<dbReference type="EMBL" id="NILC01000001">
    <property type="protein sequence ID" value="TWL34240.1"/>
    <property type="molecule type" value="Genomic_DNA"/>
</dbReference>
<dbReference type="Proteomes" id="UP000435910">
    <property type="component" value="Unassembled WGS sequence"/>
</dbReference>
<feature type="lipid moiety-binding region" description="S-diacylglycerol cysteine" evidence="7">
    <location>
        <position position="23"/>
    </location>
</feature>
<feature type="chain" id="PRO_5044063399" description="Lipoprotein" evidence="8">
    <location>
        <begin position="28"/>
        <end position="274"/>
    </location>
</feature>
<reference evidence="9 12" key="2">
    <citation type="submission" date="2020-12" db="EMBL/GenBank/DDBJ databases">
        <title>FDA dAtabase for Regulatory Grade micrObial Sequences (FDA-ARGOS): Supporting development and validation of Infectious Disease Dx tests.</title>
        <authorList>
            <person name="Nelson B."/>
            <person name="Plummer A."/>
            <person name="Tallon L."/>
            <person name="Sadzewicz L."/>
            <person name="Zhao X."/>
            <person name="Boylan J."/>
            <person name="Ott S."/>
            <person name="Bowen H."/>
            <person name="Vavikolanu K."/>
            <person name="Mehta A."/>
            <person name="Aluvathingal J."/>
            <person name="Nadendla S."/>
            <person name="Myers T."/>
            <person name="Yan Y."/>
            <person name="Sichtig H."/>
        </authorList>
    </citation>
    <scope>NUCLEOTIDE SEQUENCE [LARGE SCALE GENOMIC DNA]</scope>
    <source>
        <strain evidence="9 12">FDAARGOS_923</strain>
    </source>
</reference>
<evidence type="ECO:0000256" key="8">
    <source>
        <dbReference type="SAM" id="SignalP"/>
    </source>
</evidence>
<keyword evidence="3" id="KW-0472">Membrane</keyword>
<dbReference type="PIRSF" id="PIRSF002854">
    <property type="entry name" value="MetQ"/>
    <property type="match status" value="1"/>
</dbReference>
<comment type="subcellular location">
    <subcellularLocation>
        <location evidence="1">Membrane</location>
        <topology evidence="1">Lipid-anchor</topology>
    </subcellularLocation>
</comment>
<keyword evidence="4" id="KW-0564">Palmitate</keyword>
<dbReference type="SUPFAM" id="SSF53850">
    <property type="entry name" value="Periplasmic binding protein-like II"/>
    <property type="match status" value="1"/>
</dbReference>
<dbReference type="PANTHER" id="PTHR30429">
    <property type="entry name" value="D-METHIONINE-BINDING LIPOPROTEIN METQ"/>
    <property type="match status" value="1"/>
</dbReference>
<accession>A0A1Y0YJ13</accession>
<sequence>MNKLLKWTSALGLALSLALLAACGNNAASDGKTIKIGATAGPYYDMVKKAIQPELEKKGYKVEVIEFTDYVQPNTALSEGELDANLFQHEVFMKSYNQENNKNLAALISVPTAPMGLYSAKYNDLNDVKSGAEVAVPNDPANAARAFLTLQDQGLIRLKSDVDTLKASVQDIAENPKKLTFKQLESANLPRAVDDLDIAAVPGNFALSANMKLQDALALENMPDRYRNQVVVDEKNKDKPFAKDLKEAVKSKAFEETIDREFAGFGKPKWMTQS</sequence>
<proteinExistence type="inferred from homology"/>
<evidence type="ECO:0000313" key="11">
    <source>
        <dbReference type="Proteomes" id="UP000435910"/>
    </source>
</evidence>
<keyword evidence="2 8" id="KW-0732">Signal</keyword>
<dbReference type="PROSITE" id="PS51257">
    <property type="entry name" value="PROKAR_LIPOPROTEIN"/>
    <property type="match status" value="1"/>
</dbReference>
<evidence type="ECO:0000256" key="4">
    <source>
        <dbReference type="ARBA" id="ARBA00023139"/>
    </source>
</evidence>
<dbReference type="GO" id="GO:0016020">
    <property type="term" value="C:membrane"/>
    <property type="evidence" value="ECO:0007669"/>
    <property type="project" value="UniProtKB-SubCell"/>
</dbReference>
<evidence type="ECO:0000313" key="10">
    <source>
        <dbReference type="EMBL" id="TWL34240.1"/>
    </source>
</evidence>
<organism evidence="10 11">
    <name type="scientific">Bacillus licheniformis</name>
    <dbReference type="NCBI Taxonomy" id="1402"/>
    <lineage>
        <taxon>Bacteria</taxon>
        <taxon>Bacillati</taxon>
        <taxon>Bacillota</taxon>
        <taxon>Bacilli</taxon>
        <taxon>Bacillales</taxon>
        <taxon>Bacillaceae</taxon>
        <taxon>Bacillus</taxon>
    </lineage>
</organism>
<reference evidence="10 11" key="1">
    <citation type="submission" date="2019-06" db="EMBL/GenBank/DDBJ databases">
        <title>Genome sequence analysis of &gt;100 Bacillus licheniformis strains suggests intrinsic resistance to this species.</title>
        <authorList>
            <person name="Wels M."/>
            <person name="Siezen R.J."/>
            <person name="Johansen E."/>
            <person name="Stuer-Lauridsen B."/>
            <person name="Bjerre K."/>
            <person name="Nielsen B.K.K."/>
        </authorList>
    </citation>
    <scope>NUCLEOTIDE SEQUENCE [LARGE SCALE GENOMIC DNA]</scope>
    <source>
        <strain evidence="10 11">BAC-16736</strain>
    </source>
</reference>